<dbReference type="Proteomes" id="UP000245133">
    <property type="component" value="Unassembled WGS sequence"/>
</dbReference>
<evidence type="ECO:0000313" key="3">
    <source>
        <dbReference type="Proteomes" id="UP000245133"/>
    </source>
</evidence>
<evidence type="ECO:0000259" key="1">
    <source>
        <dbReference type="Pfam" id="PF04773"/>
    </source>
</evidence>
<dbReference type="EMBL" id="BFBB01000009">
    <property type="protein sequence ID" value="GBF52021.1"/>
    <property type="molecule type" value="Genomic_DNA"/>
</dbReference>
<gene>
    <name evidence="2" type="ORF">LPTSP4_35590</name>
</gene>
<accession>A0A2P2E559</accession>
<dbReference type="Pfam" id="PF04773">
    <property type="entry name" value="FecR"/>
    <property type="match status" value="1"/>
</dbReference>
<dbReference type="AlphaFoldDB" id="A0A2P2E559"/>
<name>A0A2P2E559_9LEPT</name>
<sequence>MNQDPKLIARLEAALRKPSQATQTRSFPTWEEVQKRVAKYPDFDPKQGSVVSFDRSWKKTSFVTGALLAAATLSIVFLLGDAKNQSHPEEQSLAMAKAPVYVPLQSLSGILVQVKGKASLKGEETSLLPANKGKQVKSGDLIVSGPGSEIDIEFENQTWLRIFSSSQVEIQESGKSDSASKQTVRILQGKALFLIGKLKKDSEFRVTSGDLETQVRGTTFSVSYDGKSVQKVALREGSVSIQSPQGNVNLEPGKEFIRQTPAENGQIQSISATSDKELKALESQILQKRENALFDQYARLELVRLEDGTEYRGVIQGQTETHLLLETVEGTMEIPIKKILETEKIR</sequence>
<dbReference type="InterPro" id="IPR006860">
    <property type="entry name" value="FecR"/>
</dbReference>
<dbReference type="PANTHER" id="PTHR38731:SF1">
    <property type="entry name" value="FECR PROTEIN DOMAIN-CONTAINING PROTEIN"/>
    <property type="match status" value="1"/>
</dbReference>
<dbReference type="RefSeq" id="WP_108978400.1">
    <property type="nucleotide sequence ID" value="NZ_BFBB01000009.1"/>
</dbReference>
<dbReference type="OrthoDB" id="319876at2"/>
<evidence type="ECO:0000313" key="2">
    <source>
        <dbReference type="EMBL" id="GBF52021.1"/>
    </source>
</evidence>
<reference evidence="2 3" key="1">
    <citation type="submission" date="2018-02" db="EMBL/GenBank/DDBJ databases">
        <title>Novel Leptospira species isolated from soil and water in Japan.</title>
        <authorList>
            <person name="Nakao R."/>
            <person name="Masuzawa T."/>
        </authorList>
    </citation>
    <scope>NUCLEOTIDE SEQUENCE [LARGE SCALE GENOMIC DNA]</scope>
    <source>
        <strain evidence="2 3">YH101</strain>
    </source>
</reference>
<proteinExistence type="predicted"/>
<keyword evidence="3" id="KW-1185">Reference proteome</keyword>
<dbReference type="Gene3D" id="2.60.120.1440">
    <property type="match status" value="1"/>
</dbReference>
<feature type="domain" description="FecR protein" evidence="1">
    <location>
        <begin position="141"/>
        <end position="239"/>
    </location>
</feature>
<comment type="caution">
    <text evidence="2">The sequence shown here is derived from an EMBL/GenBank/DDBJ whole genome shotgun (WGS) entry which is preliminary data.</text>
</comment>
<organism evidence="2 3">
    <name type="scientific">Leptospira ryugenii</name>
    <dbReference type="NCBI Taxonomy" id="1917863"/>
    <lineage>
        <taxon>Bacteria</taxon>
        <taxon>Pseudomonadati</taxon>
        <taxon>Spirochaetota</taxon>
        <taxon>Spirochaetia</taxon>
        <taxon>Leptospirales</taxon>
        <taxon>Leptospiraceae</taxon>
        <taxon>Leptospira</taxon>
    </lineage>
</organism>
<dbReference type="PANTHER" id="PTHR38731">
    <property type="entry name" value="LIPL45-RELATED LIPOPROTEIN-RELATED"/>
    <property type="match status" value="1"/>
</dbReference>
<protein>
    <submittedName>
        <fullName evidence="2">Sigma factor regulatory protein, FecR/PupR family</fullName>
    </submittedName>
</protein>